<comment type="subcellular location">
    <subcellularLocation>
        <location evidence="2">Chromosome</location>
        <location evidence="2">Centromere</location>
    </subcellularLocation>
    <subcellularLocation>
        <location evidence="1">Nucleus</location>
    </subcellularLocation>
</comment>
<evidence type="ECO:0000256" key="6">
    <source>
        <dbReference type="ARBA" id="ARBA00023328"/>
    </source>
</evidence>
<dbReference type="Pfam" id="PF09496">
    <property type="entry name" value="CENP-O"/>
    <property type="match status" value="1"/>
</dbReference>
<evidence type="ECO:0000256" key="3">
    <source>
        <dbReference type="ARBA" id="ARBA00007321"/>
    </source>
</evidence>
<comment type="similarity">
    <text evidence="3">Belongs to the CENP-O/MCM21 family.</text>
</comment>
<keyword evidence="5" id="KW-0539">Nucleus</keyword>
<keyword evidence="6" id="KW-0137">Centromere</keyword>
<reference evidence="8" key="2">
    <citation type="submission" date="2023-05" db="EMBL/GenBank/DDBJ databases">
        <authorList>
            <consortium name="Lawrence Berkeley National Laboratory"/>
            <person name="Steindorff A."/>
            <person name="Hensen N."/>
            <person name="Bonometti L."/>
            <person name="Westerberg I."/>
            <person name="Brannstrom I.O."/>
            <person name="Guillou S."/>
            <person name="Cros-Aarteil S."/>
            <person name="Calhoun S."/>
            <person name="Haridas S."/>
            <person name="Kuo A."/>
            <person name="Mondo S."/>
            <person name="Pangilinan J."/>
            <person name="Riley R."/>
            <person name="Labutti K."/>
            <person name="Andreopoulos B."/>
            <person name="Lipzen A."/>
            <person name="Chen C."/>
            <person name="Yanf M."/>
            <person name="Daum C."/>
            <person name="Ng V."/>
            <person name="Clum A."/>
            <person name="Ohm R."/>
            <person name="Martin F."/>
            <person name="Silar P."/>
            <person name="Natvig D."/>
            <person name="Lalanne C."/>
            <person name="Gautier V."/>
            <person name="Ament-Velasquez S.L."/>
            <person name="Kruys A."/>
            <person name="Hutchinson M.I."/>
            <person name="Powell A.J."/>
            <person name="Barry K."/>
            <person name="Miller A.N."/>
            <person name="Grigoriev I.V."/>
            <person name="Debuchy R."/>
            <person name="Gladieux P."/>
            <person name="Thoren M.H."/>
            <person name="Johannesson H."/>
        </authorList>
    </citation>
    <scope>NUCLEOTIDE SEQUENCE</scope>
    <source>
        <strain evidence="8">CBS 990.96</strain>
    </source>
</reference>
<dbReference type="GO" id="GO:0005634">
    <property type="term" value="C:nucleus"/>
    <property type="evidence" value="ECO:0007669"/>
    <property type="project" value="UniProtKB-SubCell"/>
</dbReference>
<name>A0AAN7H2D7_9PEZI</name>
<sequence length="258" mass="28698">MEESTPTPAQTLEDEISDLQTKLTSLKSQLSLQTSTLLSAPSTRSILPPQSPLLTQSNTQQSHNLQSLYRACASITTFRARDPDPNSVDNGSILGLRIDVVSRTKFLRPYYVLLNRPYPGSKHLRIHRHTVPPCIPLSGLAARYLPSDKEKKQDLVRFAKVLRREVTRYHHRLGVVADLREAAVGEEIVEVSAVDAEAKQVSFEWADGRIGRLVMGDDGEVEKLVVVVEGERDRETGRELLGGKVDVQEIVRRLSGGL</sequence>
<keyword evidence="9" id="KW-1185">Reference proteome</keyword>
<evidence type="ECO:0000256" key="5">
    <source>
        <dbReference type="ARBA" id="ARBA00023242"/>
    </source>
</evidence>
<accession>A0AAN7H2D7</accession>
<dbReference type="Proteomes" id="UP001301958">
    <property type="component" value="Unassembled WGS sequence"/>
</dbReference>
<evidence type="ECO:0000313" key="8">
    <source>
        <dbReference type="EMBL" id="KAK4229052.1"/>
    </source>
</evidence>
<evidence type="ECO:0000256" key="1">
    <source>
        <dbReference type="ARBA" id="ARBA00004123"/>
    </source>
</evidence>
<feature type="region of interest" description="Disordered" evidence="7">
    <location>
        <begin position="41"/>
        <end position="60"/>
    </location>
</feature>
<evidence type="ECO:0000256" key="7">
    <source>
        <dbReference type="SAM" id="MobiDB-lite"/>
    </source>
</evidence>
<proteinExistence type="inferred from homology"/>
<protein>
    <submittedName>
        <fullName evidence="8">Cenp-O kinetochore centromere component-domain-containing protein</fullName>
    </submittedName>
</protein>
<dbReference type="GO" id="GO:0031511">
    <property type="term" value="C:Mis6-Sim4 complex"/>
    <property type="evidence" value="ECO:0007669"/>
    <property type="project" value="TreeGrafter"/>
</dbReference>
<organism evidence="8 9">
    <name type="scientific">Podospora fimiseda</name>
    <dbReference type="NCBI Taxonomy" id="252190"/>
    <lineage>
        <taxon>Eukaryota</taxon>
        <taxon>Fungi</taxon>
        <taxon>Dikarya</taxon>
        <taxon>Ascomycota</taxon>
        <taxon>Pezizomycotina</taxon>
        <taxon>Sordariomycetes</taxon>
        <taxon>Sordariomycetidae</taxon>
        <taxon>Sordariales</taxon>
        <taxon>Podosporaceae</taxon>
        <taxon>Podospora</taxon>
    </lineage>
</organism>
<gene>
    <name evidence="8" type="ORF">QBC38DRAFT_473597</name>
</gene>
<evidence type="ECO:0000313" key="9">
    <source>
        <dbReference type="Proteomes" id="UP001301958"/>
    </source>
</evidence>
<reference evidence="8" key="1">
    <citation type="journal article" date="2023" name="Mol. Phylogenet. Evol.">
        <title>Genome-scale phylogeny and comparative genomics of the fungal order Sordariales.</title>
        <authorList>
            <person name="Hensen N."/>
            <person name="Bonometti L."/>
            <person name="Westerberg I."/>
            <person name="Brannstrom I.O."/>
            <person name="Guillou S."/>
            <person name="Cros-Aarteil S."/>
            <person name="Calhoun S."/>
            <person name="Haridas S."/>
            <person name="Kuo A."/>
            <person name="Mondo S."/>
            <person name="Pangilinan J."/>
            <person name="Riley R."/>
            <person name="LaButti K."/>
            <person name="Andreopoulos B."/>
            <person name="Lipzen A."/>
            <person name="Chen C."/>
            <person name="Yan M."/>
            <person name="Daum C."/>
            <person name="Ng V."/>
            <person name="Clum A."/>
            <person name="Steindorff A."/>
            <person name="Ohm R.A."/>
            <person name="Martin F."/>
            <person name="Silar P."/>
            <person name="Natvig D.O."/>
            <person name="Lalanne C."/>
            <person name="Gautier V."/>
            <person name="Ament-Velasquez S.L."/>
            <person name="Kruys A."/>
            <person name="Hutchinson M.I."/>
            <person name="Powell A.J."/>
            <person name="Barry K."/>
            <person name="Miller A.N."/>
            <person name="Grigoriev I.V."/>
            <person name="Debuchy R."/>
            <person name="Gladieux P."/>
            <person name="Hiltunen Thoren M."/>
            <person name="Johannesson H."/>
        </authorList>
    </citation>
    <scope>NUCLEOTIDE SEQUENCE</scope>
    <source>
        <strain evidence="8">CBS 990.96</strain>
    </source>
</reference>
<dbReference type="InterPro" id="IPR018464">
    <property type="entry name" value="CENP-O"/>
</dbReference>
<dbReference type="PANTHER" id="PTHR14582">
    <property type="entry name" value="INNER KINETOCHORE SUBUNIT MAL2"/>
    <property type="match status" value="1"/>
</dbReference>
<dbReference type="EMBL" id="MU865312">
    <property type="protein sequence ID" value="KAK4229052.1"/>
    <property type="molecule type" value="Genomic_DNA"/>
</dbReference>
<dbReference type="PANTHER" id="PTHR14582:SF1">
    <property type="entry name" value="CENTROMERE PROTEIN O"/>
    <property type="match status" value="1"/>
</dbReference>
<dbReference type="AlphaFoldDB" id="A0AAN7H2D7"/>
<evidence type="ECO:0000256" key="4">
    <source>
        <dbReference type="ARBA" id="ARBA00022454"/>
    </source>
</evidence>
<comment type="caution">
    <text evidence="8">The sequence shown here is derived from an EMBL/GenBank/DDBJ whole genome shotgun (WGS) entry which is preliminary data.</text>
</comment>
<keyword evidence="4" id="KW-0158">Chromosome</keyword>
<evidence type="ECO:0000256" key="2">
    <source>
        <dbReference type="ARBA" id="ARBA00004584"/>
    </source>
</evidence>